<feature type="transmembrane region" description="Helical" evidence="10">
    <location>
        <begin position="394"/>
        <end position="413"/>
    </location>
</feature>
<dbReference type="PRINTS" id="PR01411">
    <property type="entry name" value="CCMFBIOGNSIS"/>
</dbReference>
<evidence type="ECO:0000256" key="1">
    <source>
        <dbReference type="ARBA" id="ARBA00004429"/>
    </source>
</evidence>
<comment type="caution">
    <text evidence="13">The sequence shown here is derived from an EMBL/GenBank/DDBJ whole genome shotgun (WGS) entry which is preliminary data.</text>
</comment>
<dbReference type="AlphaFoldDB" id="A0A848HDR2"/>
<evidence type="ECO:0000259" key="12">
    <source>
        <dbReference type="Pfam" id="PF16327"/>
    </source>
</evidence>
<feature type="transmembrane region" description="Helical" evidence="10">
    <location>
        <begin position="425"/>
        <end position="443"/>
    </location>
</feature>
<keyword evidence="8 10" id="KW-0472">Membrane</keyword>
<dbReference type="GO" id="GO:0005886">
    <property type="term" value="C:plasma membrane"/>
    <property type="evidence" value="ECO:0007669"/>
    <property type="project" value="UniProtKB-SubCell"/>
</dbReference>
<evidence type="ECO:0000313" key="13">
    <source>
        <dbReference type="EMBL" id="NML45698.1"/>
    </source>
</evidence>
<evidence type="ECO:0000256" key="5">
    <source>
        <dbReference type="ARBA" id="ARBA00022692"/>
    </source>
</evidence>
<comment type="similarity">
    <text evidence="2">Belongs to the CcmF/CycK/Ccl1/NrfE/CcsA family.</text>
</comment>
<dbReference type="GO" id="GO:0016829">
    <property type="term" value="F:lyase activity"/>
    <property type="evidence" value="ECO:0007669"/>
    <property type="project" value="UniProtKB-KW"/>
</dbReference>
<evidence type="ECO:0000256" key="4">
    <source>
        <dbReference type="ARBA" id="ARBA00022519"/>
    </source>
</evidence>
<feature type="domain" description="Cytochrome c assembly protein" evidence="11">
    <location>
        <begin position="89"/>
        <end position="295"/>
    </location>
</feature>
<gene>
    <name evidence="13" type="ORF">HHL11_18260</name>
</gene>
<feature type="transmembrane region" description="Helical" evidence="10">
    <location>
        <begin position="249"/>
        <end position="266"/>
    </location>
</feature>
<dbReference type="InterPro" id="IPR002541">
    <property type="entry name" value="Cyt_c_assembly"/>
</dbReference>
<comment type="subcellular location">
    <subcellularLocation>
        <location evidence="1">Cell inner membrane</location>
        <topology evidence="1">Multi-pass membrane protein</topology>
    </subcellularLocation>
</comment>
<evidence type="ECO:0000256" key="8">
    <source>
        <dbReference type="ARBA" id="ARBA00023136"/>
    </source>
</evidence>
<dbReference type="Proteomes" id="UP000541185">
    <property type="component" value="Unassembled WGS sequence"/>
</dbReference>
<dbReference type="GO" id="GO:0020037">
    <property type="term" value="F:heme binding"/>
    <property type="evidence" value="ECO:0007669"/>
    <property type="project" value="InterPro"/>
</dbReference>
<dbReference type="Pfam" id="PF01578">
    <property type="entry name" value="Cytochrom_C_asm"/>
    <property type="match status" value="1"/>
</dbReference>
<feature type="transmembrane region" description="Helical" evidence="10">
    <location>
        <begin position="489"/>
        <end position="507"/>
    </location>
</feature>
<protein>
    <submittedName>
        <fullName evidence="13">Heme lyase CcmF/NrfE family subunit</fullName>
    </submittedName>
</protein>
<dbReference type="InterPro" id="IPR003568">
    <property type="entry name" value="Cyt_c_biogenesis_CcmF"/>
</dbReference>
<sequence length="655" mass="69896">MIAELGHFCLILALAVALVQALLPLAGAARGRQRWMAVAQPAARLQALLVALAFGALAWSFADNDFSVANVAANSSSELPLAYRLAATWGSHEGSMLLWALMLGGWTAAVSWRGAGLDGALHARVLGILGLVSSGILLYLLLASNPFTRLLPPPMEGRDLNALLQDPGMVAHPPMLYLGYVGFSVSFAFALAALLSGRLDADWARRSRPWTLAAWAFLTLGILLGSSWAYYELGWGGWWFWDPVENASFMPWLAGTALVHSLAATERRGAFRAWTALLAIFTFSLSLLGTFLVRSGVITSVHAFAVDPLRGVFILALLAAVTGGALLVFALCAPRGLRPVPCMLASRENFLLSNNVLLAVAAATVLLGTLYPLVLELLDLGKISVGPAYFEQVFVPLMAPAVLLMGAAPFARWREGTARELLRPLRLAAAASLLGAAVLAASLHGASLLTALGLLLACWVGASVLTHLAQRLRQPQGWRRLPGRYVGMLLAHAGVGVFIAGVTLVGSQESMRELPMRVGDSVEVGGYRFRFEGVAPATGANYEALVARVTAQHEGRLVAVLAPERRIYHSQGMPTTEAAIDAGVTRDLYVAFGEEVDTGRWAVRIYVKPFVDWIWAGCLLMMLGGLAAAWDRRVRQRSAAGAALPALAATEEARA</sequence>
<dbReference type="PANTHER" id="PTHR43653:SF1">
    <property type="entry name" value="CYTOCHROME C-TYPE BIOGENESIS PROTEIN CCMF"/>
    <property type="match status" value="1"/>
</dbReference>
<feature type="transmembrane region" description="Helical" evidence="10">
    <location>
        <begin position="6"/>
        <end position="29"/>
    </location>
</feature>
<name>A0A848HDR2_9BURK</name>
<evidence type="ECO:0000313" key="14">
    <source>
        <dbReference type="Proteomes" id="UP000541185"/>
    </source>
</evidence>
<dbReference type="InterPro" id="IPR032523">
    <property type="entry name" value="CcmF_C"/>
</dbReference>
<dbReference type="GO" id="GO:0017004">
    <property type="term" value="P:cytochrome complex assembly"/>
    <property type="evidence" value="ECO:0007669"/>
    <property type="project" value="UniProtKB-KW"/>
</dbReference>
<feature type="transmembrane region" description="Helical" evidence="10">
    <location>
        <begin position="177"/>
        <end position="197"/>
    </location>
</feature>
<keyword evidence="14" id="KW-1185">Reference proteome</keyword>
<feature type="transmembrane region" description="Helical" evidence="10">
    <location>
        <begin position="96"/>
        <end position="113"/>
    </location>
</feature>
<dbReference type="InterPro" id="IPR003567">
    <property type="entry name" value="Cyt_c_biogenesis"/>
</dbReference>
<evidence type="ECO:0000256" key="3">
    <source>
        <dbReference type="ARBA" id="ARBA00022475"/>
    </source>
</evidence>
<keyword evidence="6" id="KW-0201">Cytochrome c-type biogenesis</keyword>
<evidence type="ECO:0000256" key="9">
    <source>
        <dbReference type="ARBA" id="ARBA00037230"/>
    </source>
</evidence>
<feature type="transmembrane region" description="Helical" evidence="10">
    <location>
        <begin position="273"/>
        <end position="293"/>
    </location>
</feature>
<feature type="transmembrane region" description="Helical" evidence="10">
    <location>
        <begin position="613"/>
        <end position="630"/>
    </location>
</feature>
<keyword evidence="13" id="KW-0456">Lyase</keyword>
<accession>A0A848HDR2</accession>
<dbReference type="PRINTS" id="PR01410">
    <property type="entry name" value="CCBIOGENESIS"/>
</dbReference>
<dbReference type="NCBIfam" id="NF007691">
    <property type="entry name" value="PRK10369.1"/>
    <property type="match status" value="1"/>
</dbReference>
<comment type="function">
    <text evidence="9">Required for the biogenesis of c-type cytochromes. Possible subunit of a heme lyase.</text>
</comment>
<proteinExistence type="inferred from homology"/>
<feature type="transmembrane region" description="Helical" evidence="10">
    <location>
        <begin position="355"/>
        <end position="374"/>
    </location>
</feature>
<feature type="transmembrane region" description="Helical" evidence="10">
    <location>
        <begin position="125"/>
        <end position="142"/>
    </location>
</feature>
<evidence type="ECO:0000259" key="11">
    <source>
        <dbReference type="Pfam" id="PF01578"/>
    </source>
</evidence>
<feature type="transmembrane region" description="Helical" evidence="10">
    <location>
        <begin position="313"/>
        <end position="334"/>
    </location>
</feature>
<keyword evidence="5 10" id="KW-0812">Transmembrane</keyword>
<feature type="transmembrane region" description="Helical" evidence="10">
    <location>
        <begin position="209"/>
        <end position="229"/>
    </location>
</feature>
<keyword evidence="7 10" id="KW-1133">Transmembrane helix</keyword>
<evidence type="ECO:0000256" key="2">
    <source>
        <dbReference type="ARBA" id="ARBA00009186"/>
    </source>
</evidence>
<dbReference type="NCBIfam" id="TIGR00353">
    <property type="entry name" value="nrfE"/>
    <property type="match status" value="1"/>
</dbReference>
<reference evidence="13 14" key="1">
    <citation type="submission" date="2020-04" db="EMBL/GenBank/DDBJ databases">
        <title>Ramlibacter sp. G-1-2-2 isolated from soil.</title>
        <authorList>
            <person name="Dahal R.H."/>
        </authorList>
    </citation>
    <scope>NUCLEOTIDE SEQUENCE [LARGE SCALE GENOMIC DNA]</scope>
    <source>
        <strain evidence="13 14">G-1-2-2</strain>
    </source>
</reference>
<keyword evidence="3" id="KW-1003">Cell membrane</keyword>
<feature type="domain" description="Cytochrome c-type biogenesis protein CcmF C-terminal" evidence="12">
    <location>
        <begin position="315"/>
        <end position="632"/>
    </location>
</feature>
<feature type="transmembrane region" description="Helical" evidence="10">
    <location>
        <begin position="449"/>
        <end position="468"/>
    </location>
</feature>
<dbReference type="EMBL" id="JABBFX010000001">
    <property type="protein sequence ID" value="NML45698.1"/>
    <property type="molecule type" value="Genomic_DNA"/>
</dbReference>
<evidence type="ECO:0000256" key="10">
    <source>
        <dbReference type="SAM" id="Phobius"/>
    </source>
</evidence>
<evidence type="ECO:0000256" key="7">
    <source>
        <dbReference type="ARBA" id="ARBA00022989"/>
    </source>
</evidence>
<dbReference type="GO" id="GO:0015232">
    <property type="term" value="F:heme transmembrane transporter activity"/>
    <property type="evidence" value="ECO:0007669"/>
    <property type="project" value="InterPro"/>
</dbReference>
<dbReference type="RefSeq" id="WP_169419772.1">
    <property type="nucleotide sequence ID" value="NZ_JABBFX010000001.1"/>
</dbReference>
<dbReference type="Pfam" id="PF16327">
    <property type="entry name" value="CcmF_C"/>
    <property type="match status" value="1"/>
</dbReference>
<evidence type="ECO:0000256" key="6">
    <source>
        <dbReference type="ARBA" id="ARBA00022748"/>
    </source>
</evidence>
<dbReference type="PANTHER" id="PTHR43653">
    <property type="entry name" value="CYTOCHROME C ASSEMBLY PROTEIN-RELATED"/>
    <property type="match status" value="1"/>
</dbReference>
<organism evidence="13 14">
    <name type="scientific">Ramlibacter agri</name>
    <dbReference type="NCBI Taxonomy" id="2728837"/>
    <lineage>
        <taxon>Bacteria</taxon>
        <taxon>Pseudomonadati</taxon>
        <taxon>Pseudomonadota</taxon>
        <taxon>Betaproteobacteria</taxon>
        <taxon>Burkholderiales</taxon>
        <taxon>Comamonadaceae</taxon>
        <taxon>Ramlibacter</taxon>
    </lineage>
</organism>
<keyword evidence="4" id="KW-0997">Cell inner membrane</keyword>
<feature type="transmembrane region" description="Helical" evidence="10">
    <location>
        <begin position="41"/>
        <end position="62"/>
    </location>
</feature>